<evidence type="ECO:0000256" key="1">
    <source>
        <dbReference type="SAM" id="MobiDB-lite"/>
    </source>
</evidence>
<dbReference type="Proteomes" id="UP000299102">
    <property type="component" value="Unassembled WGS sequence"/>
</dbReference>
<feature type="compositionally biased region" description="Basic and acidic residues" evidence="1">
    <location>
        <begin position="54"/>
        <end position="70"/>
    </location>
</feature>
<dbReference type="AlphaFoldDB" id="A0A4C1Z9M5"/>
<name>A0A4C1Z9M5_EUMVA</name>
<evidence type="ECO:0000313" key="2">
    <source>
        <dbReference type="EMBL" id="GBP83315.1"/>
    </source>
</evidence>
<keyword evidence="3" id="KW-1185">Reference proteome</keyword>
<gene>
    <name evidence="2" type="ORF">EVAR_57577_1</name>
</gene>
<organism evidence="2 3">
    <name type="scientific">Eumeta variegata</name>
    <name type="common">Bagworm moth</name>
    <name type="synonym">Eumeta japonica</name>
    <dbReference type="NCBI Taxonomy" id="151549"/>
    <lineage>
        <taxon>Eukaryota</taxon>
        <taxon>Metazoa</taxon>
        <taxon>Ecdysozoa</taxon>
        <taxon>Arthropoda</taxon>
        <taxon>Hexapoda</taxon>
        <taxon>Insecta</taxon>
        <taxon>Pterygota</taxon>
        <taxon>Neoptera</taxon>
        <taxon>Endopterygota</taxon>
        <taxon>Lepidoptera</taxon>
        <taxon>Glossata</taxon>
        <taxon>Ditrysia</taxon>
        <taxon>Tineoidea</taxon>
        <taxon>Psychidae</taxon>
        <taxon>Oiketicinae</taxon>
        <taxon>Eumeta</taxon>
    </lineage>
</organism>
<comment type="caution">
    <text evidence="2">The sequence shown here is derived from an EMBL/GenBank/DDBJ whole genome shotgun (WGS) entry which is preliminary data.</text>
</comment>
<dbReference type="EMBL" id="BGZK01001614">
    <property type="protein sequence ID" value="GBP83315.1"/>
    <property type="molecule type" value="Genomic_DNA"/>
</dbReference>
<sequence>MTVEEDGESSFYAWENDGIKGSSTCLFERGANDIRKSLTVPKEVYTSKTCANHTRQERNLQKTKLRENET</sequence>
<accession>A0A4C1Z9M5</accession>
<feature type="region of interest" description="Disordered" evidence="1">
    <location>
        <begin position="49"/>
        <end position="70"/>
    </location>
</feature>
<reference evidence="2 3" key="1">
    <citation type="journal article" date="2019" name="Commun. Biol.">
        <title>The bagworm genome reveals a unique fibroin gene that provides high tensile strength.</title>
        <authorList>
            <person name="Kono N."/>
            <person name="Nakamura H."/>
            <person name="Ohtoshi R."/>
            <person name="Tomita M."/>
            <person name="Numata K."/>
            <person name="Arakawa K."/>
        </authorList>
    </citation>
    <scope>NUCLEOTIDE SEQUENCE [LARGE SCALE GENOMIC DNA]</scope>
</reference>
<protein>
    <submittedName>
        <fullName evidence="2">Uncharacterized protein</fullName>
    </submittedName>
</protein>
<evidence type="ECO:0000313" key="3">
    <source>
        <dbReference type="Proteomes" id="UP000299102"/>
    </source>
</evidence>
<proteinExistence type="predicted"/>